<dbReference type="GO" id="GO:0016787">
    <property type="term" value="F:hydrolase activity"/>
    <property type="evidence" value="ECO:0007669"/>
    <property type="project" value="UniProtKB-KW"/>
</dbReference>
<keyword evidence="1" id="KW-0227">DNA damage</keyword>
<feature type="compositionally biased region" description="Basic residues" evidence="2">
    <location>
        <begin position="2264"/>
        <end position="2273"/>
    </location>
</feature>
<name>A0A8H5F760_9AGAR</name>
<evidence type="ECO:0000259" key="5">
    <source>
        <dbReference type="Pfam" id="PF20209"/>
    </source>
</evidence>
<feature type="domain" description="DUF6570" evidence="5">
    <location>
        <begin position="400"/>
        <end position="532"/>
    </location>
</feature>
<dbReference type="OrthoDB" id="3247165at2759"/>
<feature type="domain" description="Helitron helicase-like" evidence="4">
    <location>
        <begin position="667"/>
        <end position="881"/>
    </location>
</feature>
<keyword evidence="7" id="KW-1185">Reference proteome</keyword>
<dbReference type="InterPro" id="IPR051055">
    <property type="entry name" value="PIF1_helicase"/>
</dbReference>
<dbReference type="EC" id="5.6.2.3" evidence="1"/>
<dbReference type="InterPro" id="IPR025476">
    <property type="entry name" value="Helitron_helicase-like"/>
</dbReference>
<evidence type="ECO:0000256" key="2">
    <source>
        <dbReference type="SAM" id="MobiDB-lite"/>
    </source>
</evidence>
<dbReference type="Gene3D" id="3.40.50.300">
    <property type="entry name" value="P-loop containing nucleotide triphosphate hydrolases"/>
    <property type="match status" value="1"/>
</dbReference>
<feature type="region of interest" description="Disordered" evidence="2">
    <location>
        <begin position="1501"/>
        <end position="1566"/>
    </location>
</feature>
<dbReference type="GO" id="GO:0006281">
    <property type="term" value="P:DNA repair"/>
    <property type="evidence" value="ECO:0007669"/>
    <property type="project" value="UniProtKB-KW"/>
</dbReference>
<feature type="region of interest" description="Disordered" evidence="2">
    <location>
        <begin position="948"/>
        <end position="990"/>
    </location>
</feature>
<proteinExistence type="inferred from homology"/>
<feature type="compositionally biased region" description="Low complexity" evidence="2">
    <location>
        <begin position="969"/>
        <end position="983"/>
    </location>
</feature>
<reference evidence="6 7" key="1">
    <citation type="journal article" date="2020" name="ISME J.">
        <title>Uncovering the hidden diversity of litter-decomposition mechanisms in mushroom-forming fungi.</title>
        <authorList>
            <person name="Floudas D."/>
            <person name="Bentzer J."/>
            <person name="Ahren D."/>
            <person name="Johansson T."/>
            <person name="Persson P."/>
            <person name="Tunlid A."/>
        </authorList>
    </citation>
    <scope>NUCLEOTIDE SEQUENCE [LARGE SCALE GENOMIC DNA]</scope>
    <source>
        <strain evidence="6 7">CBS 175.51</strain>
    </source>
</reference>
<feature type="compositionally biased region" description="Basic and acidic residues" evidence="2">
    <location>
        <begin position="959"/>
        <end position="968"/>
    </location>
</feature>
<dbReference type="Proteomes" id="UP000541558">
    <property type="component" value="Unassembled WGS sequence"/>
</dbReference>
<keyword evidence="1" id="KW-0067">ATP-binding</keyword>
<feature type="region of interest" description="Disordered" evidence="2">
    <location>
        <begin position="1"/>
        <end position="36"/>
    </location>
</feature>
<dbReference type="GO" id="GO:0043139">
    <property type="term" value="F:5'-3' DNA helicase activity"/>
    <property type="evidence" value="ECO:0007669"/>
    <property type="project" value="UniProtKB-EC"/>
</dbReference>
<dbReference type="PANTHER" id="PTHR47642">
    <property type="entry name" value="ATP-DEPENDENT DNA HELICASE"/>
    <property type="match status" value="1"/>
</dbReference>
<dbReference type="Pfam" id="PF20209">
    <property type="entry name" value="DUF6570"/>
    <property type="match status" value="1"/>
</dbReference>
<keyword evidence="1" id="KW-0378">Hydrolase</keyword>
<evidence type="ECO:0000313" key="7">
    <source>
        <dbReference type="Proteomes" id="UP000541558"/>
    </source>
</evidence>
<keyword evidence="1" id="KW-0234">DNA repair</keyword>
<dbReference type="InterPro" id="IPR010285">
    <property type="entry name" value="DNA_helicase_pif1-like_DEAD"/>
</dbReference>
<protein>
    <recommendedName>
        <fullName evidence="1">ATP-dependent DNA helicase</fullName>
        <ecNumber evidence="1">5.6.2.3</ecNumber>
    </recommendedName>
</protein>
<feature type="region of interest" description="Disordered" evidence="2">
    <location>
        <begin position="71"/>
        <end position="97"/>
    </location>
</feature>
<evidence type="ECO:0000313" key="6">
    <source>
        <dbReference type="EMBL" id="KAF5325693.1"/>
    </source>
</evidence>
<dbReference type="GO" id="GO:0006310">
    <property type="term" value="P:DNA recombination"/>
    <property type="evidence" value="ECO:0007669"/>
    <property type="project" value="UniProtKB-KW"/>
</dbReference>
<feature type="compositionally biased region" description="Basic and acidic residues" evidence="2">
    <location>
        <begin position="1519"/>
        <end position="1534"/>
    </location>
</feature>
<dbReference type="InterPro" id="IPR027417">
    <property type="entry name" value="P-loop_NTPase"/>
</dbReference>
<dbReference type="GO" id="GO:0005524">
    <property type="term" value="F:ATP binding"/>
    <property type="evidence" value="ECO:0007669"/>
    <property type="project" value="UniProtKB-KW"/>
</dbReference>
<evidence type="ECO:0000256" key="1">
    <source>
        <dbReference type="RuleBase" id="RU363044"/>
    </source>
</evidence>
<dbReference type="SUPFAM" id="SSF52540">
    <property type="entry name" value="P-loop containing nucleoside triphosphate hydrolases"/>
    <property type="match status" value="2"/>
</dbReference>
<sequence>MSSPPYIFGRPADNSQPVPVYHFSPPRSRPAPLHVAENPPLSCTENPRLPCAENICQLPVAENSTLPCAEKPPLHVAENSPPLSSAETAPPRPCANDTDVSLPSADITQLLSTANIGRFSAAIAGWHYGGAAQRAKPKISYPDLLALLTGDVTAIGGPYLPHDTFEFVTVCTLQDTKQLLEQPGDLVAVTLSVTDSFQFMDKYNLFLSAVLHRYSSVYMKTSTRGTLVHLLTNHVCSTCPELRYIFKLLPSKAPVTKKKANKKKDAADLQDVRVPGSADVEEYARMINARDEEILSPPKFPPAPLHVADQIKIVRDFCAELTPANIEESGCSVCGQLVLVKDLLPLSQQKVDLSLLVNHNLARKERTSSADPIEYEEGPILDETCGDTVCKSCLKSLKAKKRPTFSLSNKLWLGEVPEVLQDLSFAEKLLLSKVRHNRCVVRVAKSGRAKMTSNCIMFEAPMAKVYHALPPSREDMKEVLAFIFIGSSEPTDDDISRSPMLVRRERVSKALDWLKLNHADYTELEISRENLDSYPLAGVPVKVDMRYPGNKDAPTQRDPLEQSMHEVDEDVDQGTEVSKCPFVVRGLTGAQYENLDIEALKLHALDHRDSKDGRMLGIGHSAEPESLYNNSQAYPSMFPWLFPYGAGGIGQASHKKKLGNREHKKRLLMYHDKRFQTDYYFPMISFNQEQMKTNITGSHIFSKRRDFSDISERLTKSFKNGALGIIADRAANGESIKPQNEDEKQACAILDDIDHVGRFSDGFMSSKKLMRNEIWSLVTHKGSPNWFITFSPADVKHPLCLYYAGTGVEFNIPILSSEERRTLISENPVAAARFFHFLVQMILKHLFGWDDDKRGLYGTPSAFYSTVEQQGRLTLHLHILLWIAGGMSPQDVRDRLLSKDTDFQKELFAYMESAHQGEFSTGTLDEVAARIPAEKKPNDLKSIGRGIHAIEVPPATKPKKPEEKKAASKDSASANYIDPTKTLPAPPPTPPCKDIKSCSETCENCLLHLTWWDAVKRVIDDLVIRSNLHTCDASRGCLDKDGICKARFPRELIPKTVFDEKDGRILMKKLESRINNYTPLLTYLLRCNSDVTCMMSGTTMKAVIMYVTDYITKVNLKSHHVFSAAYDIFQKNADLIGEHEPDDDGARRLLLKVTNSLTARLEIGSPLACLYLLGFPDHYTSHKFVPFFWRRYVNRVQAFWVKETEKMAGGSGSSRPVEADDRYLDERVMIDIRKSDGEVIARSHVDDYAYRPECYSSVTLYDWIRYHKKRTVRKRKAGVSKKARRDDEEAEEDDQPSDHSESDPEEGWEDLAHITKPVENEPAAPAKPGSYHAFMPEHPLFGTHEVRCDFKKDAPLPTWLGGTVPRSDQGDREYYCMVMLTLFKPWRTGQELKNGPTGLWDDAFVEHTFSAFYTQVMKNMNLKYECLDARDDYHSQLETHRKKMKLGLPFLEEECSDVLDQYDDDYINSLADAYDKDGHCLLGKARQGKLTEMSEASRIIAPTGWLDRMGHPDVPSPSKSKDSVVEPEPAKEAVETTIKAPSRRWWDESADSESDSGSEDEDLSEGSIIHKDLVTSENAAQHWKTVVANQRKLILTKKKKHAATTTSKSDAATTAGPVFEGVKLVKGSYLTKTFRVDEPQRKVQDLIDHGAIQWKLNKEQERAYKIVANHATLSGPQQLRMYLGGMGGTGKTQVIKALKWMFKKKKESHRFIVLAPTGTAAALLRGSTYHSMLGMRTAGKKAKRESDDCGVREESLSVAQAQQRLSGVDYVFIDEVSMVSCENLYAISSRLADITGRADLPFRGKSLILAGDFAQLPPVGGVALYRPTITDKALASRASAGKSLHQQKVAIGKFIWHQVCVVVILKQNMRQTLEGGPDARYRRALENMRYGACDEEDFAFLRTLIARRGSETKCLSLPIFRNVSIITSRNSYKDRYNELGCESFAKGRGETLHTFHSVDFMANNKDETADKKRLGKRKATKVGLPESLQRLLWTQEPHTSDHIPAVLKLCKGMPVMLRNNDATELCITKGQEGLVVGWDSRPGKYNTQTLETVYVKLLDPPKSVSLPGLDKNVVPITKSKTEISCDMPDGKPKGGLAIERQQVNILPNFSMTDYASQGKSRTVNIVDLSMAPDVQNVYTALSRSRSAEGTVIVQSFSMRKLIGSGIDGYQRQEFRELAWLDKITEMQYEETLPEGVKGDMRYPLIKSFRALAGTQPAITEDPNLLEGIVEPKRNKNRVIHNEEFSKSNILWNSKALSYPQAPKDKRKRQGKKGKGAEEINRLTDYNDSTGHTTKKARGESREGDPDSPDGFIWDSKSYSCAYDALFTVLYNIWTPAPDVWGPRLRGLTPMMKELVQNFTQISDGTLTMEEGRDNMRELLFRTMPEEFPKGRQFASIDVLVRTMLESDEIFGATKEVCIACSYTSPEDGSNGVVLYTVTTLRPNTNRTKRPGSLAKTGIEDALYSQATSTPDVCPNCANRLGTFSFMWRQMDIAVFPDLLALELADNDVQRLEPMLRLPSTHGHCLLSLRGVIYHSTLGGHFTSRVVDPSGGVWYHDGAVTGRDLVYESLLVGGDQDNEWLNTGPQDYKRVWAIYGRLQ</sequence>
<keyword evidence="1" id="KW-0547">Nucleotide-binding</keyword>
<keyword evidence="1" id="KW-0347">Helicase</keyword>
<dbReference type="Pfam" id="PF05970">
    <property type="entry name" value="PIF1"/>
    <property type="match status" value="1"/>
</dbReference>
<feature type="region of interest" description="Disordered" evidence="2">
    <location>
        <begin position="2259"/>
        <end position="2308"/>
    </location>
</feature>
<keyword evidence="1" id="KW-0233">DNA recombination</keyword>
<evidence type="ECO:0000259" key="4">
    <source>
        <dbReference type="Pfam" id="PF14214"/>
    </source>
</evidence>
<feature type="region of interest" description="Disordered" evidence="2">
    <location>
        <begin position="1275"/>
        <end position="1308"/>
    </location>
</feature>
<evidence type="ECO:0000259" key="3">
    <source>
        <dbReference type="Pfam" id="PF05970"/>
    </source>
</evidence>
<comment type="similarity">
    <text evidence="1">Belongs to the helicase family.</text>
</comment>
<comment type="caution">
    <text evidence="6">The sequence shown here is derived from an EMBL/GenBank/DDBJ whole genome shotgun (WGS) entry which is preliminary data.</text>
</comment>
<accession>A0A8H5F760</accession>
<dbReference type="EMBL" id="JAACJK010000163">
    <property type="protein sequence ID" value="KAF5325693.1"/>
    <property type="molecule type" value="Genomic_DNA"/>
</dbReference>
<feature type="compositionally biased region" description="Acidic residues" evidence="2">
    <location>
        <begin position="1548"/>
        <end position="1564"/>
    </location>
</feature>
<comment type="cofactor">
    <cofactor evidence="1">
        <name>Mg(2+)</name>
        <dbReference type="ChEBI" id="CHEBI:18420"/>
    </cofactor>
</comment>
<gene>
    <name evidence="6" type="ORF">D9611_000688</name>
</gene>
<feature type="domain" description="DNA helicase Pif1-like DEAD-box helicase" evidence="3">
    <location>
        <begin position="1655"/>
        <end position="1873"/>
    </location>
</feature>
<dbReference type="Pfam" id="PF14214">
    <property type="entry name" value="Helitron_like_N"/>
    <property type="match status" value="1"/>
</dbReference>
<comment type="catalytic activity">
    <reaction evidence="1">
        <text>ATP + H2O = ADP + phosphate + H(+)</text>
        <dbReference type="Rhea" id="RHEA:13065"/>
        <dbReference type="ChEBI" id="CHEBI:15377"/>
        <dbReference type="ChEBI" id="CHEBI:15378"/>
        <dbReference type="ChEBI" id="CHEBI:30616"/>
        <dbReference type="ChEBI" id="CHEBI:43474"/>
        <dbReference type="ChEBI" id="CHEBI:456216"/>
        <dbReference type="EC" id="5.6.2.3"/>
    </reaction>
</comment>
<organism evidence="6 7">
    <name type="scientific">Ephemerocybe angulata</name>
    <dbReference type="NCBI Taxonomy" id="980116"/>
    <lineage>
        <taxon>Eukaryota</taxon>
        <taxon>Fungi</taxon>
        <taxon>Dikarya</taxon>
        <taxon>Basidiomycota</taxon>
        <taxon>Agaricomycotina</taxon>
        <taxon>Agaricomycetes</taxon>
        <taxon>Agaricomycetidae</taxon>
        <taxon>Agaricales</taxon>
        <taxon>Agaricineae</taxon>
        <taxon>Psathyrellaceae</taxon>
        <taxon>Ephemerocybe</taxon>
    </lineage>
</organism>
<dbReference type="GO" id="GO:0000723">
    <property type="term" value="P:telomere maintenance"/>
    <property type="evidence" value="ECO:0007669"/>
    <property type="project" value="InterPro"/>
</dbReference>
<dbReference type="InterPro" id="IPR046700">
    <property type="entry name" value="DUF6570"/>
</dbReference>